<dbReference type="AlphaFoldDB" id="A0ABD5YVU3"/>
<feature type="transmembrane region" description="Helical" evidence="1">
    <location>
        <begin position="12"/>
        <end position="30"/>
    </location>
</feature>
<evidence type="ECO:0000313" key="2">
    <source>
        <dbReference type="EMBL" id="MFC7193353.1"/>
    </source>
</evidence>
<evidence type="ECO:0008006" key="4">
    <source>
        <dbReference type="Google" id="ProtNLM"/>
    </source>
</evidence>
<dbReference type="Proteomes" id="UP001596417">
    <property type="component" value="Unassembled WGS sequence"/>
</dbReference>
<keyword evidence="1" id="KW-0812">Transmembrane</keyword>
<sequence>MPTVTPSSQSVRGIAFTTIIAAIFGLFWGFTGTAGLPPPFELLGLGLICIISLTLFAIAFGFVRLARRLPLADSENIANPFRTRAYGISVLLMVLAFPIAGVILRTIGGEDALISVIAIIVGLHFFGLVYAFDAHRFVAIGGAMCLVGVISLGLPVHVTLNAGGLLLSERRLLVSVVRSSFGQVHSKPRSRPGKR</sequence>
<feature type="transmembrane region" description="Helical" evidence="1">
    <location>
        <begin position="113"/>
        <end position="132"/>
    </location>
</feature>
<accession>A0ABD5YVU3</accession>
<keyword evidence="1" id="KW-0472">Membrane</keyword>
<evidence type="ECO:0000313" key="3">
    <source>
        <dbReference type="Proteomes" id="UP001596417"/>
    </source>
</evidence>
<evidence type="ECO:0000256" key="1">
    <source>
        <dbReference type="SAM" id="Phobius"/>
    </source>
</evidence>
<protein>
    <recommendedName>
        <fullName evidence="4">Tripartite tricarboxylate transporter TctB family protein</fullName>
    </recommendedName>
</protein>
<organism evidence="2 3">
    <name type="scientific">Halocatena marina</name>
    <dbReference type="NCBI Taxonomy" id="2934937"/>
    <lineage>
        <taxon>Archaea</taxon>
        <taxon>Methanobacteriati</taxon>
        <taxon>Methanobacteriota</taxon>
        <taxon>Stenosarchaea group</taxon>
        <taxon>Halobacteria</taxon>
        <taxon>Halobacteriales</taxon>
        <taxon>Natronomonadaceae</taxon>
        <taxon>Halocatena</taxon>
    </lineage>
</organism>
<comment type="caution">
    <text evidence="2">The sequence shown here is derived from an EMBL/GenBank/DDBJ whole genome shotgun (WGS) entry which is preliminary data.</text>
</comment>
<name>A0ABD5YVU3_9EURY</name>
<reference evidence="2 3" key="1">
    <citation type="journal article" date="2019" name="Int. J. Syst. Evol. Microbiol.">
        <title>The Global Catalogue of Microorganisms (GCM) 10K type strain sequencing project: providing services to taxonomists for standard genome sequencing and annotation.</title>
        <authorList>
            <consortium name="The Broad Institute Genomics Platform"/>
            <consortium name="The Broad Institute Genome Sequencing Center for Infectious Disease"/>
            <person name="Wu L."/>
            <person name="Ma J."/>
        </authorList>
    </citation>
    <scope>NUCLEOTIDE SEQUENCE [LARGE SCALE GENOMIC DNA]</scope>
    <source>
        <strain evidence="2 3">RDMS1</strain>
    </source>
</reference>
<dbReference type="RefSeq" id="WP_390207156.1">
    <property type="nucleotide sequence ID" value="NZ_JBHSZC010000007.1"/>
</dbReference>
<proteinExistence type="predicted"/>
<keyword evidence="3" id="KW-1185">Reference proteome</keyword>
<gene>
    <name evidence="2" type="ORF">ACFQL7_28540</name>
</gene>
<dbReference type="EMBL" id="JBHTAX010000008">
    <property type="protein sequence ID" value="MFC7193353.1"/>
    <property type="molecule type" value="Genomic_DNA"/>
</dbReference>
<feature type="transmembrane region" description="Helical" evidence="1">
    <location>
        <begin position="86"/>
        <end position="107"/>
    </location>
</feature>
<feature type="transmembrane region" description="Helical" evidence="1">
    <location>
        <begin position="42"/>
        <end position="65"/>
    </location>
</feature>
<keyword evidence="1" id="KW-1133">Transmembrane helix</keyword>
<feature type="transmembrane region" description="Helical" evidence="1">
    <location>
        <begin position="137"/>
        <end position="158"/>
    </location>
</feature>